<keyword evidence="1" id="KW-0732">Signal</keyword>
<dbReference type="EMBL" id="BRZI01000123">
    <property type="protein sequence ID" value="GLD33777.1"/>
    <property type="molecule type" value="Genomic_DNA"/>
</dbReference>
<evidence type="ECO:0000256" key="1">
    <source>
        <dbReference type="SAM" id="SignalP"/>
    </source>
</evidence>
<feature type="domain" description="Transposase IS4-like" evidence="2">
    <location>
        <begin position="84"/>
        <end position="312"/>
    </location>
</feature>
<reference evidence="4" key="1">
    <citation type="submission" date="2022-08" db="EMBL/GenBank/DDBJ databases">
        <title>Mycobacterium kiyosense sp. nov., scotochromogenic slow-glowing species isolated from respiratory specimens.</title>
        <authorList>
            <person name="Fukano H."/>
            <person name="Kazumi Y."/>
            <person name="Sakagami N."/>
            <person name="Ato M."/>
            <person name="Mitarai S."/>
            <person name="Hoshino Y."/>
        </authorList>
    </citation>
    <scope>NUCLEOTIDE SEQUENCE</scope>
    <source>
        <strain evidence="4">1413</strain>
    </source>
</reference>
<dbReference type="Pfam" id="PF13808">
    <property type="entry name" value="DDE_Tnp_1_assoc"/>
    <property type="match status" value="1"/>
</dbReference>
<organism evidence="4 5">
    <name type="scientific">Mycobacterium kiyosense</name>
    <dbReference type="NCBI Taxonomy" id="2871094"/>
    <lineage>
        <taxon>Bacteria</taxon>
        <taxon>Bacillati</taxon>
        <taxon>Actinomycetota</taxon>
        <taxon>Actinomycetes</taxon>
        <taxon>Mycobacteriales</taxon>
        <taxon>Mycobacteriaceae</taxon>
        <taxon>Mycobacterium</taxon>
    </lineage>
</organism>
<proteinExistence type="predicted"/>
<dbReference type="InterPro" id="IPR051698">
    <property type="entry name" value="Transposase_11-like"/>
</dbReference>
<dbReference type="InterPro" id="IPR032806">
    <property type="entry name" value="YbfD_N"/>
</dbReference>
<gene>
    <name evidence="4" type="ORF">Mkiyose1413_56600</name>
</gene>
<dbReference type="InterPro" id="IPR002559">
    <property type="entry name" value="Transposase_11"/>
</dbReference>
<dbReference type="PANTHER" id="PTHR30298:SF0">
    <property type="entry name" value="PROTEIN YBFL-RELATED"/>
    <property type="match status" value="1"/>
</dbReference>
<evidence type="ECO:0000313" key="4">
    <source>
        <dbReference type="EMBL" id="GLD33777.1"/>
    </source>
</evidence>
<dbReference type="PANTHER" id="PTHR30298">
    <property type="entry name" value="H REPEAT-ASSOCIATED PREDICTED TRANSPOSASE"/>
    <property type="match status" value="1"/>
</dbReference>
<feature type="signal peptide" evidence="1">
    <location>
        <begin position="1"/>
        <end position="22"/>
    </location>
</feature>
<feature type="domain" description="H repeat-associated protein N-terminal" evidence="3">
    <location>
        <begin position="2"/>
        <end position="67"/>
    </location>
</feature>
<dbReference type="NCBIfam" id="NF033564">
    <property type="entry name" value="transpos_ISAs1"/>
    <property type="match status" value="1"/>
</dbReference>
<protein>
    <submittedName>
        <fullName evidence="4">ISAs1 family transposase</fullName>
    </submittedName>
</protein>
<dbReference type="Proteomes" id="UP001064782">
    <property type="component" value="Unassembled WGS sequence"/>
</dbReference>
<evidence type="ECO:0000259" key="2">
    <source>
        <dbReference type="Pfam" id="PF01609"/>
    </source>
</evidence>
<feature type="chain" id="PRO_5040410576" evidence="1">
    <location>
        <begin position="23"/>
        <end position="349"/>
    </location>
</feature>
<dbReference type="Pfam" id="PF01609">
    <property type="entry name" value="DDE_Tnp_1"/>
    <property type="match status" value="1"/>
</dbReference>
<dbReference type="GO" id="GO:0006313">
    <property type="term" value="P:DNA transposition"/>
    <property type="evidence" value="ECO:0007669"/>
    <property type="project" value="InterPro"/>
</dbReference>
<dbReference type="GO" id="GO:0003677">
    <property type="term" value="F:DNA binding"/>
    <property type="evidence" value="ECO:0007669"/>
    <property type="project" value="InterPro"/>
</dbReference>
<keyword evidence="5" id="KW-1185">Reference proteome</keyword>
<dbReference type="AlphaFoldDB" id="A0A9P3QCS2"/>
<evidence type="ECO:0000313" key="5">
    <source>
        <dbReference type="Proteomes" id="UP001064782"/>
    </source>
</evidence>
<name>A0A9P3QCS2_9MYCO</name>
<sequence length="349" mass="38394">MTALLAIAILATAAGMRGYAGFATWAATAPDDVLAQLGIRFRRPSEKTFRVVLSRLDPADLNRRMGTYFTAHAARSDPCGLVPIALDGKTLRGALRAKAGATHLVSVFAHRARLVLGQLAVAEKSNEIPCVRRLLKILPRRVRWLVTVDAMHTQTATAKLICATLKSHYLMIVKSNQAKLLARITALPWAEVPTTATDDSRGHGRVEKRTLQILTAARGIGFPYAKQIVRITRERLVIATGQRSVEVVHAICSLPFEQALPTTIATWLRQHWRIENSVHWVRDVTFDEDRHTAHTGTGAQVLATLRNTAINLHRLNGADNIAEACRVTALTADRRLDLLNPQFPSSRAG</sequence>
<evidence type="ECO:0000259" key="3">
    <source>
        <dbReference type="Pfam" id="PF13808"/>
    </source>
</evidence>
<dbReference type="GO" id="GO:0004803">
    <property type="term" value="F:transposase activity"/>
    <property type="evidence" value="ECO:0007669"/>
    <property type="project" value="InterPro"/>
</dbReference>
<dbReference type="InterPro" id="IPR047647">
    <property type="entry name" value="ISAs1_transpos"/>
</dbReference>
<comment type="caution">
    <text evidence="4">The sequence shown here is derived from an EMBL/GenBank/DDBJ whole genome shotgun (WGS) entry which is preliminary data.</text>
</comment>
<accession>A0A9P3QCS2</accession>